<dbReference type="AlphaFoldDB" id="A0AAV1JWI9"/>
<evidence type="ECO:0000313" key="2">
    <source>
        <dbReference type="Proteomes" id="UP001497472"/>
    </source>
</evidence>
<gene>
    <name evidence="1" type="ORF">LNINA_LOCUS12874</name>
</gene>
<protein>
    <submittedName>
        <fullName evidence="1">Uncharacterized protein</fullName>
    </submittedName>
</protein>
<evidence type="ECO:0000313" key="1">
    <source>
        <dbReference type="EMBL" id="CAK1553913.1"/>
    </source>
</evidence>
<accession>A0AAV1JWI9</accession>
<proteinExistence type="predicted"/>
<sequence length="93" mass="10311">MSQHGVTNKTLLWRGRAQTEERNASSGCLRRFVSLGRPASPFRTQYLDSPFLAQPTCAQRFASTKNKKLFSPAEPSDKALTFLSLTLSMASIC</sequence>
<comment type="caution">
    <text evidence="1">The sequence shown here is derived from an EMBL/GenBank/DDBJ whole genome shotgun (WGS) entry which is preliminary data.</text>
</comment>
<keyword evidence="2" id="KW-1185">Reference proteome</keyword>
<dbReference type="EMBL" id="CAVLEF010000263">
    <property type="protein sequence ID" value="CAK1553913.1"/>
    <property type="molecule type" value="Genomic_DNA"/>
</dbReference>
<dbReference type="Proteomes" id="UP001497472">
    <property type="component" value="Unassembled WGS sequence"/>
</dbReference>
<reference evidence="1 2" key="1">
    <citation type="submission" date="2023-11" db="EMBL/GenBank/DDBJ databases">
        <authorList>
            <person name="Okamura Y."/>
        </authorList>
    </citation>
    <scope>NUCLEOTIDE SEQUENCE [LARGE SCALE GENOMIC DNA]</scope>
</reference>
<name>A0AAV1JWI9_9NEOP</name>
<organism evidence="1 2">
    <name type="scientific">Leptosia nina</name>
    <dbReference type="NCBI Taxonomy" id="320188"/>
    <lineage>
        <taxon>Eukaryota</taxon>
        <taxon>Metazoa</taxon>
        <taxon>Ecdysozoa</taxon>
        <taxon>Arthropoda</taxon>
        <taxon>Hexapoda</taxon>
        <taxon>Insecta</taxon>
        <taxon>Pterygota</taxon>
        <taxon>Neoptera</taxon>
        <taxon>Endopterygota</taxon>
        <taxon>Lepidoptera</taxon>
        <taxon>Glossata</taxon>
        <taxon>Ditrysia</taxon>
        <taxon>Papilionoidea</taxon>
        <taxon>Pieridae</taxon>
        <taxon>Pierinae</taxon>
        <taxon>Leptosia</taxon>
    </lineage>
</organism>